<dbReference type="Gene3D" id="1.10.4160.10">
    <property type="entry name" value="Hydantoin permease"/>
    <property type="match status" value="1"/>
</dbReference>
<keyword evidence="3 8" id="KW-0813">Transport</keyword>
<dbReference type="InterPro" id="IPR026030">
    <property type="entry name" value="Pur-cyt_permease_Fcy2/21/22"/>
</dbReference>
<evidence type="ECO:0000313" key="12">
    <source>
        <dbReference type="Proteomes" id="UP000191144"/>
    </source>
</evidence>
<evidence type="ECO:0000256" key="9">
    <source>
        <dbReference type="SAM" id="MobiDB-lite"/>
    </source>
</evidence>
<dbReference type="CDD" id="cd11484">
    <property type="entry name" value="SLC-NCS1sbd_CobB-like"/>
    <property type="match status" value="1"/>
</dbReference>
<dbReference type="PANTHER" id="PTHR31806:SF1">
    <property type="entry name" value="PURINE-CYTOSINE PERMEASE FCY2-RELATED"/>
    <property type="match status" value="1"/>
</dbReference>
<feature type="transmembrane region" description="Helical" evidence="10">
    <location>
        <begin position="249"/>
        <end position="271"/>
    </location>
</feature>
<accession>A0A1G4ISA5</accession>
<evidence type="ECO:0000256" key="10">
    <source>
        <dbReference type="SAM" id="Phobius"/>
    </source>
</evidence>
<proteinExistence type="inferred from homology"/>
<dbReference type="Proteomes" id="UP000191144">
    <property type="component" value="Chromosome B"/>
</dbReference>
<evidence type="ECO:0000256" key="8">
    <source>
        <dbReference type="PIRNR" id="PIRNR002744"/>
    </source>
</evidence>
<dbReference type="EMBL" id="LT598478">
    <property type="protein sequence ID" value="SCU79766.1"/>
    <property type="molecule type" value="Genomic_DNA"/>
</dbReference>
<reference evidence="12" key="1">
    <citation type="submission" date="2016-03" db="EMBL/GenBank/DDBJ databases">
        <authorList>
            <person name="Devillers Hugo."/>
        </authorList>
    </citation>
    <scope>NUCLEOTIDE SEQUENCE [LARGE SCALE GENOMIC DNA]</scope>
</reference>
<feature type="transmembrane region" description="Helical" evidence="10">
    <location>
        <begin position="380"/>
        <end position="398"/>
    </location>
</feature>
<evidence type="ECO:0000256" key="2">
    <source>
        <dbReference type="ARBA" id="ARBA00008974"/>
    </source>
</evidence>
<evidence type="ECO:0000313" key="11">
    <source>
        <dbReference type="EMBL" id="SCU79766.1"/>
    </source>
</evidence>
<comment type="similarity">
    <text evidence="2 8">Belongs to the purine-cytosine permease (2.A.39) family.</text>
</comment>
<feature type="transmembrane region" description="Helical" evidence="10">
    <location>
        <begin position="183"/>
        <end position="204"/>
    </location>
</feature>
<dbReference type="PANTHER" id="PTHR31806">
    <property type="entry name" value="PURINE-CYTOSINE PERMEASE FCY2-RELATED"/>
    <property type="match status" value="1"/>
</dbReference>
<feature type="transmembrane region" description="Helical" evidence="10">
    <location>
        <begin position="73"/>
        <end position="92"/>
    </location>
</feature>
<feature type="transmembrane region" description="Helical" evidence="10">
    <location>
        <begin position="339"/>
        <end position="360"/>
    </location>
</feature>
<name>A0A1G4ISA5_9SACH</name>
<dbReference type="GO" id="GO:0015205">
    <property type="term" value="F:nucleobase transmembrane transporter activity"/>
    <property type="evidence" value="ECO:0007669"/>
    <property type="project" value="TreeGrafter"/>
</dbReference>
<evidence type="ECO:0000256" key="6">
    <source>
        <dbReference type="ARBA" id="ARBA00022989"/>
    </source>
</evidence>
<dbReference type="GO" id="GO:0015856">
    <property type="term" value="P:cytosine transport"/>
    <property type="evidence" value="ECO:0007669"/>
    <property type="project" value="UniProtKB-ARBA"/>
</dbReference>
<keyword evidence="4" id="KW-0597">Phosphoprotein</keyword>
<dbReference type="FunFam" id="1.10.4160.10:FF:000002">
    <property type="entry name" value="Purine-cytosine permease fcyB"/>
    <property type="match status" value="1"/>
</dbReference>
<dbReference type="Pfam" id="PF02133">
    <property type="entry name" value="Transp_cyt_pur"/>
    <property type="match status" value="1"/>
</dbReference>
<feature type="transmembrane region" description="Helical" evidence="10">
    <location>
        <begin position="147"/>
        <end position="171"/>
    </location>
</feature>
<keyword evidence="6 10" id="KW-1133">Transmembrane helix</keyword>
<feature type="transmembrane region" description="Helical" evidence="10">
    <location>
        <begin position="450"/>
        <end position="469"/>
    </location>
</feature>
<feature type="transmembrane region" description="Helical" evidence="10">
    <location>
        <begin position="98"/>
        <end position="126"/>
    </location>
</feature>
<evidence type="ECO:0000256" key="1">
    <source>
        <dbReference type="ARBA" id="ARBA00004141"/>
    </source>
</evidence>
<keyword evidence="12" id="KW-1185">Reference proteome</keyword>
<keyword evidence="7 8" id="KW-0472">Membrane</keyword>
<dbReference type="OrthoDB" id="2116389at2759"/>
<feature type="transmembrane region" description="Helical" evidence="10">
    <location>
        <begin position="410"/>
        <end position="429"/>
    </location>
</feature>
<comment type="subcellular location">
    <subcellularLocation>
        <location evidence="1">Membrane</location>
        <topology evidence="1">Multi-pass membrane protein</topology>
    </subcellularLocation>
</comment>
<feature type="region of interest" description="Disordered" evidence="9">
    <location>
        <begin position="1"/>
        <end position="22"/>
    </location>
</feature>
<keyword evidence="5 10" id="KW-0812">Transmembrane</keyword>
<dbReference type="GO" id="GO:0000329">
    <property type="term" value="C:fungal-type vacuole membrane"/>
    <property type="evidence" value="ECO:0007669"/>
    <property type="project" value="TreeGrafter"/>
</dbReference>
<feature type="transmembrane region" description="Helical" evidence="10">
    <location>
        <begin position="211"/>
        <end position="229"/>
    </location>
</feature>
<dbReference type="AlphaFoldDB" id="A0A1G4ISA5"/>
<dbReference type="InterPro" id="IPR001248">
    <property type="entry name" value="Pur-cyt_permease"/>
</dbReference>
<dbReference type="PIRSF" id="PIRSF002744">
    <property type="entry name" value="Pur-cyt_permease"/>
    <property type="match status" value="1"/>
</dbReference>
<organism evidence="11 12">
    <name type="scientific">Lachancea meyersii CBS 8951</name>
    <dbReference type="NCBI Taxonomy" id="1266667"/>
    <lineage>
        <taxon>Eukaryota</taxon>
        <taxon>Fungi</taxon>
        <taxon>Dikarya</taxon>
        <taxon>Ascomycota</taxon>
        <taxon>Saccharomycotina</taxon>
        <taxon>Saccharomycetes</taxon>
        <taxon>Saccharomycetales</taxon>
        <taxon>Saccharomycetaceae</taxon>
        <taxon>Lachancea</taxon>
    </lineage>
</organism>
<evidence type="ECO:0000256" key="3">
    <source>
        <dbReference type="ARBA" id="ARBA00022448"/>
    </source>
</evidence>
<evidence type="ECO:0000256" key="7">
    <source>
        <dbReference type="ARBA" id="ARBA00023136"/>
    </source>
</evidence>
<sequence>MSSKTDLQLRDLEKNSDSHTELSIDGTNSVVTSPKNSFLSFLHSLNAKAGTEIKGIEPVTEGEKNDDSIWNAASMWFSANLVIAAMAVGLLGPIVFKLNFWGCVIAILLFNFLGVLPVAFFSVFGAELGLRQMVLSRYLLGNITARFFAIINIIACVGWCAINTIASAQLLHMINPHGARCPPWAGCLIIACSTIIVSFFGYRVIHMYEKWAWVPNSVVFLIVIARIHLSGSFEVGHWKQSPDTAAGILGLGGVIFGFAAGWTTYAADYTVYMPRTVNKLKVFLFVAAGLMIPLSFTMLLGSAAACAALNNPLYMEYYKKESAGGLLYAILVPESLHGFGQFLCVVLAISTVANCIPNMYSIALGTQSLWKPLAKVPRAFWTVAGSLVTLAIAIAAYYKFAAFMTNFMDAIAYYISIYLGVALSEHFIFRKGKFQNYNVGHWSSWSELPVGYAGCIALFVGAVGVALGMQQTYWTGQIGRLIGSRGGDIGLELGFAFSLIAYNTMRPLEIKYFKR</sequence>
<gene>
    <name evidence="11" type="ORF">LAME_0B00276G</name>
</gene>
<evidence type="ECO:0000256" key="5">
    <source>
        <dbReference type="ARBA" id="ARBA00022692"/>
    </source>
</evidence>
<feature type="compositionally biased region" description="Basic and acidic residues" evidence="9">
    <location>
        <begin position="7"/>
        <end position="22"/>
    </location>
</feature>
<protein>
    <submittedName>
        <fullName evidence="11">LAME_0B00276g1_1</fullName>
    </submittedName>
</protein>
<evidence type="ECO:0000256" key="4">
    <source>
        <dbReference type="ARBA" id="ARBA00022553"/>
    </source>
</evidence>
<feature type="transmembrane region" description="Helical" evidence="10">
    <location>
        <begin position="283"/>
        <end position="310"/>
    </location>
</feature>
<dbReference type="GO" id="GO:0005886">
    <property type="term" value="C:plasma membrane"/>
    <property type="evidence" value="ECO:0007669"/>
    <property type="project" value="TreeGrafter"/>
</dbReference>